<dbReference type="InterPro" id="IPR036457">
    <property type="entry name" value="PPM-type-like_dom_sf"/>
</dbReference>
<dbReference type="Pfam" id="PF14295">
    <property type="entry name" value="PAN_4"/>
    <property type="match status" value="2"/>
</dbReference>
<dbReference type="InterPro" id="IPR001932">
    <property type="entry name" value="PPM-type_phosphatase-like_dom"/>
</dbReference>
<sequence length="1290" mass="138579">MVGKTQYLDERIFSQKGKGGGKGGPSATQLAAACQQAEKVADEARKNRENVKADAMAREKAKQTVKEAAGAGFVGSADVFEFAAETSFMQGRADAHMDRHVTVKDLVVAGKALKMPIDTLDKPVALFSVYDGHLGTKCSEYCAQNFHKKLLPRLTKVSARREQTVEEQIRASLSSALAELDQEFMAKFWTDRSGCCVQIVLLVGRRLYAASCGNTITLLCSSEGVGAEPWGVEALHRNPHLASCPEEQKRVQLAGGAIIQVAPGLQHVACGDFEARMREYRIQNASGMGCSKAPPTSLAFSRALGDRDLKQPAKIVICEPEVRTIFLQRSHVAFALLCDGISEVMANEDVSKLLQSHAGGNEKKAAGELTQGSYNRGSEQNLMAIVVYFRWPTKRTHDQAFSAGEPLTGTEVKPLAREVPCEAPAAKQPKLAETSGERREESPAETLTKSAAQRQETGQPNARVKASGQRSDGDTDVNAKAKAQRSSGDIVELLASQVPTWEACLAQQLAEAGTLLQDEDGDVAHQFLEENDSHEQCLEEVSATKAAKTPEKWLSTAARDINSNRKGLDVKGSGRLSRREAESGGQKREETSEISSSRRAEIFSKREVGDFVSEDGDSQRCQPDRCDLDYLKLLLPMSAQAEQTCYSQVLAQVMHVLSCRALNQWTSQYSQKQMRRVLLGFEAVACMAHPFRSVRSVRSLARSRRSSVIPLEFRSAFCDVRGTWGGARSEGGEGRRGEEKGGPGLRQARAVAGAATKLQAMVGSLAFAALWISEAQSGCRSLGPPMLFLLLALATDKAHAEPLGCFFHGWKFPTPLQGVGKENATSALECQAKCAAQAGCKSFGYSTVYHECWLGSEFSMPEPANPSFIAGPAQCGVAATLASGMEAGLLCAASPGVNFPGATAEESAADWSTGIVPTNLQCWPHFEDGRLARCKGEPVQVLEDSATGWPGQCLGTHKVDLPLSESCEEACRDDIACSSWQQIEAPTGLIECFHGAGYDCYSQSRQEKILRAQRFLRGHYRALMDLKGYEVKNLAFAFGSGTFGDEVTKAITACNHTCLSKLTCQVWTYSTGDGCWFEDVDRPPQEGGGPILYPPTSASFSSTTDSAKLVVAGRYVQRLCTIPQDLAMPTITPPAVLPVATVAPVTTTTSTAPMVVTPDQIASDDFLKDAATGAVYFKDEAANEKHLVRAGCTSLTCETPNKVCLSAVIVDQATLAKYTTGQDFLCSMLANSAKPSHVASAASPSSPSSASDYQAETREQQKDLQGQTTGSGGVSWLALVLGLLFCGAVG</sequence>
<dbReference type="PROSITE" id="PS51257">
    <property type="entry name" value="PROKAR_LIPOPROTEIN"/>
    <property type="match status" value="1"/>
</dbReference>
<dbReference type="EMBL" id="CAJNNW010032489">
    <property type="protein sequence ID" value="CAE8713412.1"/>
    <property type="molecule type" value="Genomic_DNA"/>
</dbReference>
<feature type="compositionally biased region" description="Low complexity" evidence="4">
    <location>
        <begin position="1237"/>
        <end position="1251"/>
    </location>
</feature>
<feature type="domain" description="Apple" evidence="5">
    <location>
        <begin position="805"/>
        <end position="875"/>
    </location>
</feature>
<dbReference type="Gene3D" id="3.50.4.10">
    <property type="entry name" value="Hepatocyte Growth Factor"/>
    <property type="match status" value="1"/>
</dbReference>
<dbReference type="Pfam" id="PF00481">
    <property type="entry name" value="PP2C"/>
    <property type="match status" value="1"/>
</dbReference>
<dbReference type="Pfam" id="PF00024">
    <property type="entry name" value="PAN_1"/>
    <property type="match status" value="1"/>
</dbReference>
<feature type="region of interest" description="Disordered" evidence="4">
    <location>
        <begin position="1237"/>
        <end position="1269"/>
    </location>
</feature>
<evidence type="ECO:0000256" key="2">
    <source>
        <dbReference type="ARBA" id="ARBA00023157"/>
    </source>
</evidence>
<name>A0A813KV36_POLGL</name>
<dbReference type="PANTHER" id="PTHR47992">
    <property type="entry name" value="PROTEIN PHOSPHATASE"/>
    <property type="match status" value="1"/>
</dbReference>
<dbReference type="InterPro" id="IPR015655">
    <property type="entry name" value="PP2C"/>
</dbReference>
<reference evidence="7" key="1">
    <citation type="submission" date="2021-02" db="EMBL/GenBank/DDBJ databases">
        <authorList>
            <person name="Dougan E. K."/>
            <person name="Rhodes N."/>
            <person name="Thang M."/>
            <person name="Chan C."/>
        </authorList>
    </citation>
    <scope>NUCLEOTIDE SEQUENCE</scope>
</reference>
<proteinExistence type="predicted"/>
<dbReference type="PROSITE" id="PS51746">
    <property type="entry name" value="PPM_2"/>
    <property type="match status" value="1"/>
</dbReference>
<evidence type="ECO:0000313" key="8">
    <source>
        <dbReference type="Proteomes" id="UP000626109"/>
    </source>
</evidence>
<dbReference type="Gene3D" id="3.60.40.10">
    <property type="entry name" value="PPM-type phosphatase domain"/>
    <property type="match status" value="1"/>
</dbReference>
<dbReference type="SMART" id="SM00223">
    <property type="entry name" value="APPLE"/>
    <property type="match status" value="1"/>
</dbReference>
<evidence type="ECO:0000259" key="6">
    <source>
        <dbReference type="PROSITE" id="PS51746"/>
    </source>
</evidence>
<keyword evidence="1" id="KW-0677">Repeat</keyword>
<feature type="coiled-coil region" evidence="3">
    <location>
        <begin position="27"/>
        <end position="54"/>
    </location>
</feature>
<evidence type="ECO:0000256" key="3">
    <source>
        <dbReference type="SAM" id="Coils"/>
    </source>
</evidence>
<dbReference type="PROSITE" id="PS50948">
    <property type="entry name" value="PAN"/>
    <property type="match status" value="1"/>
</dbReference>
<evidence type="ECO:0000313" key="7">
    <source>
        <dbReference type="EMBL" id="CAE8713412.1"/>
    </source>
</evidence>
<dbReference type="CDD" id="cd00143">
    <property type="entry name" value="PP2Cc"/>
    <property type="match status" value="1"/>
</dbReference>
<comment type="caution">
    <text evidence="7">The sequence shown here is derived from an EMBL/GenBank/DDBJ whole genome shotgun (WGS) entry which is preliminary data.</text>
</comment>
<evidence type="ECO:0000256" key="1">
    <source>
        <dbReference type="ARBA" id="ARBA00022737"/>
    </source>
</evidence>
<dbReference type="Proteomes" id="UP000626109">
    <property type="component" value="Unassembled WGS sequence"/>
</dbReference>
<feature type="region of interest" description="Disordered" evidence="4">
    <location>
        <begin position="419"/>
        <end position="486"/>
    </location>
</feature>
<feature type="compositionally biased region" description="Basic and acidic residues" evidence="4">
    <location>
        <begin position="577"/>
        <end position="599"/>
    </location>
</feature>
<keyword evidence="3" id="KW-0175">Coiled coil</keyword>
<organism evidence="7 8">
    <name type="scientific">Polarella glacialis</name>
    <name type="common">Dinoflagellate</name>
    <dbReference type="NCBI Taxonomy" id="89957"/>
    <lineage>
        <taxon>Eukaryota</taxon>
        <taxon>Sar</taxon>
        <taxon>Alveolata</taxon>
        <taxon>Dinophyceae</taxon>
        <taxon>Suessiales</taxon>
        <taxon>Suessiaceae</taxon>
        <taxon>Polarella</taxon>
    </lineage>
</organism>
<dbReference type="SMART" id="SM00332">
    <property type="entry name" value="PP2Cc"/>
    <property type="match status" value="1"/>
</dbReference>
<evidence type="ECO:0000259" key="5">
    <source>
        <dbReference type="PROSITE" id="PS50948"/>
    </source>
</evidence>
<feature type="non-terminal residue" evidence="7">
    <location>
        <position position="1290"/>
    </location>
</feature>
<evidence type="ECO:0000256" key="4">
    <source>
        <dbReference type="SAM" id="MobiDB-lite"/>
    </source>
</evidence>
<dbReference type="GO" id="GO:0005576">
    <property type="term" value="C:extracellular region"/>
    <property type="evidence" value="ECO:0007669"/>
    <property type="project" value="InterPro"/>
</dbReference>
<feature type="compositionally biased region" description="Polar residues" evidence="4">
    <location>
        <begin position="445"/>
        <end position="460"/>
    </location>
</feature>
<protein>
    <recommendedName>
        <fullName evidence="9">PPM-type phosphatase domain-containing protein</fullName>
    </recommendedName>
</protein>
<dbReference type="InterPro" id="IPR000177">
    <property type="entry name" value="Apple"/>
</dbReference>
<dbReference type="SUPFAM" id="SSF57414">
    <property type="entry name" value="Hairpin loop containing domain-like"/>
    <property type="match status" value="1"/>
</dbReference>
<feature type="domain" description="PPM-type phosphatase" evidence="6">
    <location>
        <begin position="83"/>
        <end position="389"/>
    </location>
</feature>
<evidence type="ECO:0008006" key="9">
    <source>
        <dbReference type="Google" id="ProtNLM"/>
    </source>
</evidence>
<accession>A0A813KV36</accession>
<gene>
    <name evidence="7" type="ORF">PGLA2088_LOCUS37515</name>
</gene>
<feature type="region of interest" description="Disordered" evidence="4">
    <location>
        <begin position="564"/>
        <end position="599"/>
    </location>
</feature>
<dbReference type="InterPro" id="IPR003609">
    <property type="entry name" value="Pan_app"/>
</dbReference>
<keyword evidence="2" id="KW-1015">Disulfide bond</keyword>
<dbReference type="GO" id="GO:0004722">
    <property type="term" value="F:protein serine/threonine phosphatase activity"/>
    <property type="evidence" value="ECO:0007669"/>
    <property type="project" value="InterPro"/>
</dbReference>
<dbReference type="SUPFAM" id="SSF81606">
    <property type="entry name" value="PP2C-like"/>
    <property type="match status" value="1"/>
</dbReference>
<dbReference type="GO" id="GO:0006508">
    <property type="term" value="P:proteolysis"/>
    <property type="evidence" value="ECO:0007669"/>
    <property type="project" value="InterPro"/>
</dbReference>